<dbReference type="InterPro" id="IPR036866">
    <property type="entry name" value="RibonucZ/Hydroxyglut_hydro"/>
</dbReference>
<dbReference type="Gene3D" id="3.60.15.10">
    <property type="entry name" value="Ribonuclease Z/Hydroxyacylglutathione hydrolase-like"/>
    <property type="match status" value="1"/>
</dbReference>
<protein>
    <recommendedName>
        <fullName evidence="3">MBL fold metallo-hydrolase</fullName>
    </recommendedName>
</protein>
<dbReference type="Proteomes" id="UP000178985">
    <property type="component" value="Unassembled WGS sequence"/>
</dbReference>
<proteinExistence type="predicted"/>
<dbReference type="AlphaFoldDB" id="A0A1F6V1K6"/>
<name>A0A1F6V1K6_9BACT</name>
<dbReference type="InterPro" id="IPR050114">
    <property type="entry name" value="UPF0173_UPF0282_UlaG_hydrolase"/>
</dbReference>
<sequence length="251" mass="27746">MKKILVVLIILVAVYIIFSMKNKEDQNQTKNTILPVITTVEHASFVMNWGGVTIYNDPVGEASLYASSPPPDIILLSDIHGDHFNLETLSTLVGENTKLIAPEAVAEKLEGAILEKTEVLKNGQVSVDRGFTIEAIPMYNLPESLDAYHTRGRGNGYLVEGGGVRVYIAGDTADIPEMRALEDIDIAFIPMNLPYTMDIETASSVVLEFIPKIVIPYHYRGPNGLSDVAKFKSLVNERNPAIEVLLLDWYK</sequence>
<accession>A0A1F6V1K6</accession>
<dbReference type="PANTHER" id="PTHR43546:SF3">
    <property type="entry name" value="UPF0173 METAL-DEPENDENT HYDROLASE MJ1163"/>
    <property type="match status" value="1"/>
</dbReference>
<gene>
    <name evidence="1" type="ORF">A2733_00340</name>
</gene>
<evidence type="ECO:0008006" key="3">
    <source>
        <dbReference type="Google" id="ProtNLM"/>
    </source>
</evidence>
<evidence type="ECO:0000313" key="2">
    <source>
        <dbReference type="Proteomes" id="UP000178985"/>
    </source>
</evidence>
<reference evidence="1 2" key="1">
    <citation type="journal article" date="2016" name="Nat. Commun.">
        <title>Thousands of microbial genomes shed light on interconnected biogeochemical processes in an aquifer system.</title>
        <authorList>
            <person name="Anantharaman K."/>
            <person name="Brown C.T."/>
            <person name="Hug L.A."/>
            <person name="Sharon I."/>
            <person name="Castelle C.J."/>
            <person name="Probst A.J."/>
            <person name="Thomas B.C."/>
            <person name="Singh A."/>
            <person name="Wilkins M.J."/>
            <person name="Karaoz U."/>
            <person name="Brodie E.L."/>
            <person name="Williams K.H."/>
            <person name="Hubbard S.S."/>
            <person name="Banfield J.F."/>
        </authorList>
    </citation>
    <scope>NUCLEOTIDE SEQUENCE [LARGE SCALE GENOMIC DNA]</scope>
</reference>
<comment type="caution">
    <text evidence="1">The sequence shown here is derived from an EMBL/GenBank/DDBJ whole genome shotgun (WGS) entry which is preliminary data.</text>
</comment>
<evidence type="ECO:0000313" key="1">
    <source>
        <dbReference type="EMBL" id="OGI63488.1"/>
    </source>
</evidence>
<organism evidence="1 2">
    <name type="scientific">Candidatus Nomurabacteria bacterium RIFCSPHIGHO2_01_FULL_40_20</name>
    <dbReference type="NCBI Taxonomy" id="1801738"/>
    <lineage>
        <taxon>Bacteria</taxon>
        <taxon>Candidatus Nomuraibacteriota</taxon>
    </lineage>
</organism>
<dbReference type="Pfam" id="PF13483">
    <property type="entry name" value="Lactamase_B_3"/>
    <property type="match status" value="1"/>
</dbReference>
<dbReference type="PANTHER" id="PTHR43546">
    <property type="entry name" value="UPF0173 METAL-DEPENDENT HYDROLASE MJ1163-RELATED"/>
    <property type="match status" value="1"/>
</dbReference>
<dbReference type="SUPFAM" id="SSF56281">
    <property type="entry name" value="Metallo-hydrolase/oxidoreductase"/>
    <property type="match status" value="1"/>
</dbReference>
<dbReference type="EMBL" id="MFTO01000018">
    <property type="protein sequence ID" value="OGI63488.1"/>
    <property type="molecule type" value="Genomic_DNA"/>
</dbReference>